<name>A0A0F9N726_9ZZZZ</name>
<accession>A0A0F9N726</accession>
<sequence length="154" mass="16971">MTVNNAIKALHEGPLAGEKYATFEAFTEAMQDRAVGIGDSHVGRDPRVTAVAGIVQGALMTGAGCMTSLMRDYYHARAKSEPKPEWQEADRCYFQEHNLVSSIQTATDREFVVCNDYGELVRVTPCAVREERPCGGGVAYRLGLHYETREGDPE</sequence>
<reference evidence="1" key="1">
    <citation type="journal article" date="2015" name="Nature">
        <title>Complex archaea that bridge the gap between prokaryotes and eukaryotes.</title>
        <authorList>
            <person name="Spang A."/>
            <person name="Saw J.H."/>
            <person name="Jorgensen S.L."/>
            <person name="Zaremba-Niedzwiedzka K."/>
            <person name="Martijn J."/>
            <person name="Lind A.E."/>
            <person name="van Eijk R."/>
            <person name="Schleper C."/>
            <person name="Guy L."/>
            <person name="Ettema T.J."/>
        </authorList>
    </citation>
    <scope>NUCLEOTIDE SEQUENCE</scope>
</reference>
<protein>
    <submittedName>
        <fullName evidence="1">Uncharacterized protein</fullName>
    </submittedName>
</protein>
<evidence type="ECO:0000313" key="1">
    <source>
        <dbReference type="EMBL" id="KKM77217.1"/>
    </source>
</evidence>
<dbReference type="AlphaFoldDB" id="A0A0F9N726"/>
<organism evidence="1">
    <name type="scientific">marine sediment metagenome</name>
    <dbReference type="NCBI Taxonomy" id="412755"/>
    <lineage>
        <taxon>unclassified sequences</taxon>
        <taxon>metagenomes</taxon>
        <taxon>ecological metagenomes</taxon>
    </lineage>
</organism>
<comment type="caution">
    <text evidence="1">The sequence shown here is derived from an EMBL/GenBank/DDBJ whole genome shotgun (WGS) entry which is preliminary data.</text>
</comment>
<dbReference type="EMBL" id="LAZR01008677">
    <property type="protein sequence ID" value="KKM77217.1"/>
    <property type="molecule type" value="Genomic_DNA"/>
</dbReference>
<proteinExistence type="predicted"/>
<gene>
    <name evidence="1" type="ORF">LCGC14_1372330</name>
</gene>